<sequence>MEMASLSAARPANVVLGFPLRAIIPTIDSIKLCSRASSVSSRLRIDGLTKSQISERHVRVSATNSASGSGNGKTPNEVEKTSNSSEGPPLLTILAGVSVFLFFCWLIGSFVMWLISLIVSIASPK</sequence>
<organism evidence="3 4">
    <name type="scientific">Acacia crassicarpa</name>
    <name type="common">northern wattle</name>
    <dbReference type="NCBI Taxonomy" id="499986"/>
    <lineage>
        <taxon>Eukaryota</taxon>
        <taxon>Viridiplantae</taxon>
        <taxon>Streptophyta</taxon>
        <taxon>Embryophyta</taxon>
        <taxon>Tracheophyta</taxon>
        <taxon>Spermatophyta</taxon>
        <taxon>Magnoliopsida</taxon>
        <taxon>eudicotyledons</taxon>
        <taxon>Gunneridae</taxon>
        <taxon>Pentapetalae</taxon>
        <taxon>rosids</taxon>
        <taxon>fabids</taxon>
        <taxon>Fabales</taxon>
        <taxon>Fabaceae</taxon>
        <taxon>Caesalpinioideae</taxon>
        <taxon>mimosoid clade</taxon>
        <taxon>Acacieae</taxon>
        <taxon>Acacia</taxon>
    </lineage>
</organism>
<feature type="region of interest" description="Disordered" evidence="1">
    <location>
        <begin position="57"/>
        <end position="86"/>
    </location>
</feature>
<protein>
    <submittedName>
        <fullName evidence="3">Uncharacterized protein</fullName>
    </submittedName>
</protein>
<proteinExistence type="predicted"/>
<dbReference type="AlphaFoldDB" id="A0AAE1M5C9"/>
<dbReference type="Proteomes" id="UP001293593">
    <property type="component" value="Unassembled WGS sequence"/>
</dbReference>
<evidence type="ECO:0000313" key="4">
    <source>
        <dbReference type="Proteomes" id="UP001293593"/>
    </source>
</evidence>
<keyword evidence="4" id="KW-1185">Reference proteome</keyword>
<keyword evidence="2" id="KW-0812">Transmembrane</keyword>
<feature type="transmembrane region" description="Helical" evidence="2">
    <location>
        <begin position="90"/>
        <end position="119"/>
    </location>
</feature>
<name>A0AAE1M5C9_9FABA</name>
<reference evidence="3" key="1">
    <citation type="submission" date="2023-10" db="EMBL/GenBank/DDBJ databases">
        <title>Chromosome-level genome of the transformable northern wattle, Acacia crassicarpa.</title>
        <authorList>
            <person name="Massaro I."/>
            <person name="Sinha N.R."/>
            <person name="Poethig S."/>
            <person name="Leichty A.R."/>
        </authorList>
    </citation>
    <scope>NUCLEOTIDE SEQUENCE</scope>
    <source>
        <strain evidence="3">Acra3RX</strain>
        <tissue evidence="3">Leaf</tissue>
    </source>
</reference>
<dbReference type="EMBL" id="JAWXYG010000015">
    <property type="protein sequence ID" value="KAK4253645.1"/>
    <property type="molecule type" value="Genomic_DNA"/>
</dbReference>
<evidence type="ECO:0000313" key="3">
    <source>
        <dbReference type="EMBL" id="KAK4253645.1"/>
    </source>
</evidence>
<evidence type="ECO:0000256" key="1">
    <source>
        <dbReference type="SAM" id="MobiDB-lite"/>
    </source>
</evidence>
<keyword evidence="2" id="KW-0472">Membrane</keyword>
<keyword evidence="2" id="KW-1133">Transmembrane helix</keyword>
<comment type="caution">
    <text evidence="3">The sequence shown here is derived from an EMBL/GenBank/DDBJ whole genome shotgun (WGS) entry which is preliminary data.</text>
</comment>
<accession>A0AAE1M5C9</accession>
<evidence type="ECO:0000256" key="2">
    <source>
        <dbReference type="SAM" id="Phobius"/>
    </source>
</evidence>
<gene>
    <name evidence="3" type="ORF">QN277_010293</name>
</gene>